<organism evidence="3 4">
    <name type="scientific">Triparma laevis f. longispina</name>
    <dbReference type="NCBI Taxonomy" id="1714387"/>
    <lineage>
        <taxon>Eukaryota</taxon>
        <taxon>Sar</taxon>
        <taxon>Stramenopiles</taxon>
        <taxon>Ochrophyta</taxon>
        <taxon>Bolidophyceae</taxon>
        <taxon>Parmales</taxon>
        <taxon>Triparmaceae</taxon>
        <taxon>Triparma</taxon>
    </lineage>
</organism>
<protein>
    <recommendedName>
        <fullName evidence="2">DSC E3 ubiquitin ligase complex subunit 3 C-terminal domain-containing protein</fullName>
    </recommendedName>
</protein>
<keyword evidence="1" id="KW-0472">Membrane</keyword>
<reference evidence="4" key="1">
    <citation type="journal article" date="2023" name="Commun. Biol.">
        <title>Genome analysis of Parmales, the sister group of diatoms, reveals the evolutionary specialization of diatoms from phago-mixotrophs to photoautotrophs.</title>
        <authorList>
            <person name="Ban H."/>
            <person name="Sato S."/>
            <person name="Yoshikawa S."/>
            <person name="Yamada K."/>
            <person name="Nakamura Y."/>
            <person name="Ichinomiya M."/>
            <person name="Sato N."/>
            <person name="Blanc-Mathieu R."/>
            <person name="Endo H."/>
            <person name="Kuwata A."/>
            <person name="Ogata H."/>
        </authorList>
    </citation>
    <scope>NUCLEOTIDE SEQUENCE [LARGE SCALE GENOMIC DNA]</scope>
    <source>
        <strain evidence="4">NIES 3700</strain>
    </source>
</reference>
<evidence type="ECO:0000313" key="3">
    <source>
        <dbReference type="EMBL" id="GMH61862.1"/>
    </source>
</evidence>
<proteinExistence type="predicted"/>
<name>A0A9W7E0J3_9STRA</name>
<evidence type="ECO:0000256" key="1">
    <source>
        <dbReference type="SAM" id="Phobius"/>
    </source>
</evidence>
<evidence type="ECO:0000313" key="4">
    <source>
        <dbReference type="Proteomes" id="UP001165122"/>
    </source>
</evidence>
<gene>
    <name evidence="3" type="ORF">TrLO_g9130</name>
</gene>
<evidence type="ECO:0000259" key="2">
    <source>
        <dbReference type="Pfam" id="PF13373"/>
    </source>
</evidence>
<feature type="transmembrane region" description="Helical" evidence="1">
    <location>
        <begin position="53"/>
        <end position="72"/>
    </location>
</feature>
<comment type="caution">
    <text evidence="3">The sequence shown here is derived from an EMBL/GenBank/DDBJ whole genome shotgun (WGS) entry which is preliminary data.</text>
</comment>
<dbReference type="Pfam" id="PF13373">
    <property type="entry name" value="Dsc3_C"/>
    <property type="match status" value="1"/>
</dbReference>
<accession>A0A9W7E0J3</accession>
<dbReference type="InterPro" id="IPR025390">
    <property type="entry name" value="Dsc3_C"/>
</dbReference>
<keyword evidence="1" id="KW-0812">Transmembrane</keyword>
<sequence>MEVEWMQRQSANSEFRVNLGRGRGLGGDTGEIEWQGSETSTIISASLGTERDFIWGFILGFFVGFFLLFWIWMPSVSHRQKLGILAGIGVQMFFNMSVRGGMEGEAAGLAGV</sequence>
<feature type="domain" description="DSC E3 ubiquitin ligase complex subunit 3 C-terminal" evidence="2">
    <location>
        <begin position="1"/>
        <end position="96"/>
    </location>
</feature>
<keyword evidence="4" id="KW-1185">Reference proteome</keyword>
<dbReference type="EMBL" id="BRXW01000512">
    <property type="protein sequence ID" value="GMH61862.1"/>
    <property type="molecule type" value="Genomic_DNA"/>
</dbReference>
<dbReference type="AlphaFoldDB" id="A0A9W7E0J3"/>
<keyword evidence="1" id="KW-1133">Transmembrane helix</keyword>
<dbReference type="Proteomes" id="UP001165122">
    <property type="component" value="Unassembled WGS sequence"/>
</dbReference>